<dbReference type="AlphaFoldDB" id="A0AAV2LUE3"/>
<keyword evidence="4" id="KW-1185">Reference proteome</keyword>
<dbReference type="EMBL" id="OZ035826">
    <property type="protein sequence ID" value="CAL1603582.1"/>
    <property type="molecule type" value="Genomic_DNA"/>
</dbReference>
<dbReference type="InterPro" id="IPR007125">
    <property type="entry name" value="H2A/H2B/H3"/>
</dbReference>
<dbReference type="InterPro" id="IPR009072">
    <property type="entry name" value="Histone-fold"/>
</dbReference>
<feature type="domain" description="Core Histone H2A/H2B/H3" evidence="2">
    <location>
        <begin position="14"/>
        <end position="96"/>
    </location>
</feature>
<dbReference type="Proteomes" id="UP001497482">
    <property type="component" value="Chromosome 4"/>
</dbReference>
<organism evidence="3 4">
    <name type="scientific">Knipowitschia caucasica</name>
    <name type="common">Caucasian dwarf goby</name>
    <name type="synonym">Pomatoschistus caucasicus</name>
    <dbReference type="NCBI Taxonomy" id="637954"/>
    <lineage>
        <taxon>Eukaryota</taxon>
        <taxon>Metazoa</taxon>
        <taxon>Chordata</taxon>
        <taxon>Craniata</taxon>
        <taxon>Vertebrata</taxon>
        <taxon>Euteleostomi</taxon>
        <taxon>Actinopterygii</taxon>
        <taxon>Neopterygii</taxon>
        <taxon>Teleostei</taxon>
        <taxon>Neoteleostei</taxon>
        <taxon>Acanthomorphata</taxon>
        <taxon>Gobiaria</taxon>
        <taxon>Gobiiformes</taxon>
        <taxon>Gobioidei</taxon>
        <taxon>Gobiidae</taxon>
        <taxon>Gobiinae</taxon>
        <taxon>Knipowitschia</taxon>
    </lineage>
</organism>
<name>A0AAV2LUE3_KNICA</name>
<reference evidence="3 4" key="1">
    <citation type="submission" date="2024-04" db="EMBL/GenBank/DDBJ databases">
        <authorList>
            <person name="Waldvogel A.-M."/>
            <person name="Schoenle A."/>
        </authorList>
    </citation>
    <scope>NUCLEOTIDE SEQUENCE [LARGE SCALE GENOMIC DNA]</scope>
</reference>
<proteinExistence type="predicted"/>
<dbReference type="Gene3D" id="1.10.20.10">
    <property type="entry name" value="Histone, subunit A"/>
    <property type="match status" value="1"/>
</dbReference>
<dbReference type="SUPFAM" id="SSF47113">
    <property type="entry name" value="Histone-fold"/>
    <property type="match status" value="1"/>
</dbReference>
<evidence type="ECO:0000313" key="3">
    <source>
        <dbReference type="EMBL" id="CAL1603582.1"/>
    </source>
</evidence>
<dbReference type="Pfam" id="PF00125">
    <property type="entry name" value="Histone"/>
    <property type="match status" value="1"/>
</dbReference>
<gene>
    <name evidence="3" type="ORF">KC01_LOCUS31247</name>
</gene>
<evidence type="ECO:0000313" key="4">
    <source>
        <dbReference type="Proteomes" id="UP001497482"/>
    </source>
</evidence>
<sequence length="108" mass="12424">MKTPVQKSPRRLQQQSVRTRRRNHAVSMYKAHKEVGAGGTRTSDFLGRWSQGGVRRSQGIVPRLVLLRLVSTEASRLSRRNRRQTVTQKEVQEAVRVVRRKIRARPAA</sequence>
<evidence type="ECO:0000256" key="1">
    <source>
        <dbReference type="SAM" id="MobiDB-lite"/>
    </source>
</evidence>
<protein>
    <recommendedName>
        <fullName evidence="2">Core Histone H2A/H2B/H3 domain-containing protein</fullName>
    </recommendedName>
</protein>
<feature type="region of interest" description="Disordered" evidence="1">
    <location>
        <begin position="1"/>
        <end position="26"/>
    </location>
</feature>
<accession>A0AAV2LUE3</accession>
<dbReference type="GO" id="GO:0046982">
    <property type="term" value="F:protein heterodimerization activity"/>
    <property type="evidence" value="ECO:0007669"/>
    <property type="project" value="InterPro"/>
</dbReference>
<evidence type="ECO:0000259" key="2">
    <source>
        <dbReference type="Pfam" id="PF00125"/>
    </source>
</evidence>